<reference evidence="3 4" key="1">
    <citation type="submission" date="2008-05" db="EMBL/GenBank/DDBJ databases">
        <title>Complete sequence of chromosome of Geobacter lovleyi SZ.</title>
        <authorList>
            <consortium name="US DOE Joint Genome Institute"/>
            <person name="Lucas S."/>
            <person name="Copeland A."/>
            <person name="Lapidus A."/>
            <person name="Glavina del Rio T."/>
            <person name="Dalin E."/>
            <person name="Tice H."/>
            <person name="Bruce D."/>
            <person name="Goodwin L."/>
            <person name="Pitluck S."/>
            <person name="Chertkov O."/>
            <person name="Meincke L."/>
            <person name="Brettin T."/>
            <person name="Detter J.C."/>
            <person name="Han C."/>
            <person name="Tapia R."/>
            <person name="Kuske C.R."/>
            <person name="Schmutz J."/>
            <person name="Larimer F."/>
            <person name="Land M."/>
            <person name="Hauser L."/>
            <person name="Kyrpides N."/>
            <person name="Mikhailova N."/>
            <person name="Sung Y."/>
            <person name="Fletcher K.E."/>
            <person name="Ritalahti K.M."/>
            <person name="Loeffler F.E."/>
            <person name="Richardson P."/>
        </authorList>
    </citation>
    <scope>NUCLEOTIDE SEQUENCE [LARGE SCALE GENOMIC DNA]</scope>
    <source>
        <strain evidence="4">ATCC BAA-1151 / DSM 17278 / SZ</strain>
    </source>
</reference>
<feature type="domain" description="Beta-ketoacyl synthase-like N-terminal" evidence="2">
    <location>
        <begin position="7"/>
        <end position="232"/>
    </location>
</feature>
<gene>
    <name evidence="3" type="ordered locus">Glov_2192</name>
</gene>
<dbReference type="SUPFAM" id="SSF53901">
    <property type="entry name" value="Thiolase-like"/>
    <property type="match status" value="1"/>
</dbReference>
<dbReference type="PANTHER" id="PTHR11712:SF321">
    <property type="entry name" value="3-OXOACYL-[ACYL-CARRIER-PROTEIN] SYNTHASE 2"/>
    <property type="match status" value="1"/>
</dbReference>
<sequence>MDCFAPAIAITGSAAISAAGIGIKPALEALISGTSCLKPIPEDLAAGTTGHCWGKADQFKATDFIPPLKARKLDRASQFAVATVGMALADAGIVKGAFPSDRIGIALGSGFGGIANASEFLSGYYQTGVPGLSPMLFPNTVANAAASNASIEYSLQGPNITFIQRFCSAESAILAACRFIEEGRADIMLAGGVDELTPQMIRGFAVTGQLHRFASGFGEGCGILVLERAEHARKRGAAIAAQLTAINTVGFLLPGAEQQGINQLLQPQNSCDQLFFTGPEPAVQPLLGTVEAATIRYPGRIIGSSLAMGGIALGLLTASLRPGEQGLQLAASPEGPYYAISVLGGDPA</sequence>
<proteinExistence type="predicted"/>
<protein>
    <submittedName>
        <fullName evidence="3">Beta-ketoacyl synthase</fullName>
    </submittedName>
</protein>
<dbReference type="OrthoDB" id="5392135at2"/>
<dbReference type="Proteomes" id="UP000002420">
    <property type="component" value="Chromosome"/>
</dbReference>
<dbReference type="AlphaFoldDB" id="B3E487"/>
<dbReference type="InterPro" id="IPR014030">
    <property type="entry name" value="Ketoacyl_synth_N"/>
</dbReference>
<evidence type="ECO:0000313" key="3">
    <source>
        <dbReference type="EMBL" id="ACD95908.1"/>
    </source>
</evidence>
<dbReference type="GO" id="GO:0006633">
    <property type="term" value="P:fatty acid biosynthetic process"/>
    <property type="evidence" value="ECO:0007669"/>
    <property type="project" value="TreeGrafter"/>
</dbReference>
<keyword evidence="4" id="KW-1185">Reference proteome</keyword>
<accession>B3E487</accession>
<dbReference type="GO" id="GO:0004315">
    <property type="term" value="F:3-oxoacyl-[acyl-carrier-protein] synthase activity"/>
    <property type="evidence" value="ECO:0007669"/>
    <property type="project" value="TreeGrafter"/>
</dbReference>
<evidence type="ECO:0000259" key="2">
    <source>
        <dbReference type="Pfam" id="PF00109"/>
    </source>
</evidence>
<keyword evidence="1" id="KW-0808">Transferase</keyword>
<dbReference type="KEGG" id="glo:Glov_2192"/>
<dbReference type="HOGENOM" id="CLU_796345_0_0_7"/>
<dbReference type="InterPro" id="IPR000794">
    <property type="entry name" value="Beta-ketoacyl_synthase"/>
</dbReference>
<dbReference type="GO" id="GO:0005829">
    <property type="term" value="C:cytosol"/>
    <property type="evidence" value="ECO:0007669"/>
    <property type="project" value="TreeGrafter"/>
</dbReference>
<dbReference type="RefSeq" id="WP_012470244.1">
    <property type="nucleotide sequence ID" value="NC_010814.1"/>
</dbReference>
<dbReference type="Pfam" id="PF00109">
    <property type="entry name" value="ketoacyl-synt"/>
    <property type="match status" value="1"/>
</dbReference>
<dbReference type="Gene3D" id="3.40.47.10">
    <property type="match status" value="1"/>
</dbReference>
<evidence type="ECO:0000256" key="1">
    <source>
        <dbReference type="ARBA" id="ARBA00022679"/>
    </source>
</evidence>
<dbReference type="EMBL" id="CP001089">
    <property type="protein sequence ID" value="ACD95908.1"/>
    <property type="molecule type" value="Genomic_DNA"/>
</dbReference>
<organism evidence="3 4">
    <name type="scientific">Trichlorobacter lovleyi (strain ATCC BAA-1151 / DSM 17278 / SZ)</name>
    <name type="common">Geobacter lovleyi</name>
    <dbReference type="NCBI Taxonomy" id="398767"/>
    <lineage>
        <taxon>Bacteria</taxon>
        <taxon>Pseudomonadati</taxon>
        <taxon>Thermodesulfobacteriota</taxon>
        <taxon>Desulfuromonadia</taxon>
        <taxon>Geobacterales</taxon>
        <taxon>Geobacteraceae</taxon>
        <taxon>Trichlorobacter</taxon>
    </lineage>
</organism>
<evidence type="ECO:0000313" key="4">
    <source>
        <dbReference type="Proteomes" id="UP000002420"/>
    </source>
</evidence>
<dbReference type="eggNOG" id="COG0304">
    <property type="taxonomic scope" value="Bacteria"/>
</dbReference>
<dbReference type="PANTHER" id="PTHR11712">
    <property type="entry name" value="POLYKETIDE SYNTHASE-RELATED"/>
    <property type="match status" value="1"/>
</dbReference>
<name>B3E487_TRIL1</name>
<dbReference type="STRING" id="398767.Glov_2192"/>
<dbReference type="InterPro" id="IPR016039">
    <property type="entry name" value="Thiolase-like"/>
</dbReference>